<reference evidence="2" key="2">
    <citation type="submission" date="2021-08" db="EMBL/GenBank/DDBJ databases">
        <authorList>
            <person name="Eriksson T."/>
        </authorList>
    </citation>
    <scope>NUCLEOTIDE SEQUENCE</scope>
    <source>
        <strain evidence="2">Stoneville</strain>
        <tissue evidence="2">Whole head</tissue>
    </source>
</reference>
<keyword evidence="3" id="KW-1185">Reference proteome</keyword>
<dbReference type="Proteomes" id="UP000719412">
    <property type="component" value="Unassembled WGS sequence"/>
</dbReference>
<name>A0A8J6LLZ4_TENMO</name>
<protein>
    <submittedName>
        <fullName evidence="2">Uncharacterized protein</fullName>
    </submittedName>
</protein>
<dbReference type="AlphaFoldDB" id="A0A8J6LLZ4"/>
<evidence type="ECO:0000313" key="2">
    <source>
        <dbReference type="EMBL" id="KAH0817536.1"/>
    </source>
</evidence>
<feature type="region of interest" description="Disordered" evidence="1">
    <location>
        <begin position="46"/>
        <end position="65"/>
    </location>
</feature>
<evidence type="ECO:0000313" key="3">
    <source>
        <dbReference type="Proteomes" id="UP000719412"/>
    </source>
</evidence>
<accession>A0A8J6LLZ4</accession>
<comment type="caution">
    <text evidence="2">The sequence shown here is derived from an EMBL/GenBank/DDBJ whole genome shotgun (WGS) entry which is preliminary data.</text>
</comment>
<dbReference type="EMBL" id="JABDTM020019296">
    <property type="protein sequence ID" value="KAH0817536.1"/>
    <property type="molecule type" value="Genomic_DNA"/>
</dbReference>
<organism evidence="2 3">
    <name type="scientific">Tenebrio molitor</name>
    <name type="common">Yellow mealworm beetle</name>
    <dbReference type="NCBI Taxonomy" id="7067"/>
    <lineage>
        <taxon>Eukaryota</taxon>
        <taxon>Metazoa</taxon>
        <taxon>Ecdysozoa</taxon>
        <taxon>Arthropoda</taxon>
        <taxon>Hexapoda</taxon>
        <taxon>Insecta</taxon>
        <taxon>Pterygota</taxon>
        <taxon>Neoptera</taxon>
        <taxon>Endopterygota</taxon>
        <taxon>Coleoptera</taxon>
        <taxon>Polyphaga</taxon>
        <taxon>Cucujiformia</taxon>
        <taxon>Tenebrionidae</taxon>
        <taxon>Tenebrio</taxon>
    </lineage>
</organism>
<gene>
    <name evidence="2" type="ORF">GEV33_005255</name>
</gene>
<reference evidence="2" key="1">
    <citation type="journal article" date="2020" name="J Insects Food Feed">
        <title>The yellow mealworm (Tenebrio molitor) genome: a resource for the emerging insects as food and feed industry.</title>
        <authorList>
            <person name="Eriksson T."/>
            <person name="Andere A."/>
            <person name="Kelstrup H."/>
            <person name="Emery V."/>
            <person name="Picard C."/>
        </authorList>
    </citation>
    <scope>NUCLEOTIDE SEQUENCE</scope>
    <source>
        <strain evidence="2">Stoneville</strain>
        <tissue evidence="2">Whole head</tissue>
    </source>
</reference>
<evidence type="ECO:0000256" key="1">
    <source>
        <dbReference type="SAM" id="MobiDB-lite"/>
    </source>
</evidence>
<sequence>MESSVQRSRCGHCLVSCQLALLQHRYIIQPTLPCSALPRSAVPRESIETEIEKKRPKIAPIRGPS</sequence>
<proteinExistence type="predicted"/>